<evidence type="ECO:0000313" key="3">
    <source>
        <dbReference type="Proteomes" id="UP000033900"/>
    </source>
</evidence>
<dbReference type="PATRIC" id="fig|273678.4.peg.2674"/>
<dbReference type="AlphaFoldDB" id="A0A0M2HH86"/>
<proteinExistence type="predicted"/>
<comment type="caution">
    <text evidence="2">The sequence shown here is derived from an EMBL/GenBank/DDBJ whole genome shotgun (WGS) entry which is preliminary data.</text>
</comment>
<keyword evidence="3" id="KW-1185">Reference proteome</keyword>
<gene>
    <name evidence="2" type="ORF">RS84_02669</name>
</gene>
<evidence type="ECO:0000313" key="2">
    <source>
        <dbReference type="EMBL" id="KJL46049.1"/>
    </source>
</evidence>
<dbReference type="OrthoDB" id="4976927at2"/>
<name>A0A0M2HH86_9MICO</name>
<organism evidence="2 3">
    <name type="scientific">Microbacterium hydrocarbonoxydans</name>
    <dbReference type="NCBI Taxonomy" id="273678"/>
    <lineage>
        <taxon>Bacteria</taxon>
        <taxon>Bacillati</taxon>
        <taxon>Actinomycetota</taxon>
        <taxon>Actinomycetes</taxon>
        <taxon>Micrococcales</taxon>
        <taxon>Microbacteriaceae</taxon>
        <taxon>Microbacterium</taxon>
    </lineage>
</organism>
<protein>
    <submittedName>
        <fullName evidence="2">Uncharacterized protein</fullName>
    </submittedName>
</protein>
<keyword evidence="1" id="KW-1133">Transmembrane helix</keyword>
<reference evidence="2 3" key="1">
    <citation type="submission" date="2015-02" db="EMBL/GenBank/DDBJ databases">
        <title>Draft genome sequences of ten Microbacterium spp. with emphasis on heavy metal contaminated environments.</title>
        <authorList>
            <person name="Corretto E."/>
        </authorList>
    </citation>
    <scope>NUCLEOTIDE SEQUENCE [LARGE SCALE GENOMIC DNA]</scope>
    <source>
        <strain evidence="2 3">SA35</strain>
    </source>
</reference>
<dbReference type="Proteomes" id="UP000033900">
    <property type="component" value="Unassembled WGS sequence"/>
</dbReference>
<dbReference type="EMBL" id="JYJB01000010">
    <property type="protein sequence ID" value="KJL46049.1"/>
    <property type="molecule type" value="Genomic_DNA"/>
</dbReference>
<keyword evidence="1" id="KW-0472">Membrane</keyword>
<accession>A0A0M2HH86</accession>
<keyword evidence="1" id="KW-0812">Transmembrane</keyword>
<feature type="transmembrane region" description="Helical" evidence="1">
    <location>
        <begin position="36"/>
        <end position="56"/>
    </location>
</feature>
<sequence length="398" mass="41882">MVDPNSAPHGDHTLPSRFSGASQIVRTARRRRRWPVAAVLAVLIVGGVFAGLQLAGNLGYDDTAEQFSTQADSTRSMLLEVRGSTTELSTLNDAATQLVGGDASDLVPAETEDALTTATGEAQSVLSEAADVVDTEIPEQGEKPGWFWELFAASDHLSEDREDLAALEDDLEEASPLVEKAGSAVSDAGLALLSSAATAASSFEAAHISAKNDAVIALRESATDLAGVTTIDQDAVASFADLQDAAAQVISSEQVELAEKAGPLLENRLAIEAFARSLAPGVLLEFDWNRIVNGVGDNGSMGGLTTWWWSTPGHAVIELSNSVAEQWPSITSKSLVAHEVGHAISVKCQGMYDASTQDSIEKWATAWAISMGYTDDANGVWAYGYPPQSYIDAAAGCR</sequence>
<dbReference type="RefSeq" id="WP_045258294.1">
    <property type="nucleotide sequence ID" value="NZ_JYJB01000010.1"/>
</dbReference>
<evidence type="ECO:0000256" key="1">
    <source>
        <dbReference type="SAM" id="Phobius"/>
    </source>
</evidence>